<keyword evidence="1" id="KW-1133">Transmembrane helix</keyword>
<keyword evidence="1" id="KW-0812">Transmembrane</keyword>
<name>W7UKT9_RUMFL</name>
<keyword evidence="3" id="KW-1185">Reference proteome</keyword>
<comment type="caution">
    <text evidence="2">The sequence shown here is derived from an EMBL/GenBank/DDBJ whole genome shotgun (WGS) entry which is preliminary data.</text>
</comment>
<dbReference type="eggNOG" id="ENOG50338J2">
    <property type="taxonomic scope" value="Bacteria"/>
</dbReference>
<dbReference type="AlphaFoldDB" id="W7UKT9"/>
<feature type="transmembrane region" description="Helical" evidence="1">
    <location>
        <begin position="72"/>
        <end position="92"/>
    </location>
</feature>
<dbReference type="InterPro" id="IPR021560">
    <property type="entry name" value="DUF3021"/>
</dbReference>
<feature type="transmembrane region" description="Helical" evidence="1">
    <location>
        <begin position="39"/>
        <end position="60"/>
    </location>
</feature>
<dbReference type="RefSeq" id="WP_019678133.1">
    <property type="nucleotide sequence ID" value="NZ_ATAX01000016.1"/>
</dbReference>
<keyword evidence="1" id="KW-0472">Membrane</keyword>
<protein>
    <recommendedName>
        <fullName evidence="4">DUF3021 domain-containing protein</fullName>
    </recommendedName>
</protein>
<evidence type="ECO:0000256" key="1">
    <source>
        <dbReference type="SAM" id="Phobius"/>
    </source>
</evidence>
<reference evidence="2 3" key="1">
    <citation type="journal article" date="2014" name="PLoS ONE">
        <title>Rumen cellulosomics: divergent fiber-degrading strategies revealed by comparative genome-wide analysis of six ruminococcal strains.</title>
        <authorList>
            <person name="Dassa B."/>
            <person name="Borovok I."/>
            <person name="Ruimy-Israeli V."/>
            <person name="Lamed R."/>
            <person name="Flint H.J."/>
            <person name="Duncan S.H."/>
            <person name="Henrissat B."/>
            <person name="Coutinho P."/>
            <person name="Morrison M."/>
            <person name="Mosoni P."/>
            <person name="Yeoman C.J."/>
            <person name="White B.A."/>
            <person name="Bayer E.A."/>
        </authorList>
    </citation>
    <scope>NUCLEOTIDE SEQUENCE [LARGE SCALE GENOMIC DNA]</scope>
    <source>
        <strain evidence="2 3">007c</strain>
    </source>
</reference>
<evidence type="ECO:0000313" key="3">
    <source>
        <dbReference type="Proteomes" id="UP000019365"/>
    </source>
</evidence>
<organism evidence="2 3">
    <name type="scientific">Ruminococcus flavefaciens 007c</name>
    <dbReference type="NCBI Taxonomy" id="1341157"/>
    <lineage>
        <taxon>Bacteria</taxon>
        <taxon>Bacillati</taxon>
        <taxon>Bacillota</taxon>
        <taxon>Clostridia</taxon>
        <taxon>Eubacteriales</taxon>
        <taxon>Oscillospiraceae</taxon>
        <taxon>Ruminococcus</taxon>
    </lineage>
</organism>
<evidence type="ECO:0008006" key="4">
    <source>
        <dbReference type="Google" id="ProtNLM"/>
    </source>
</evidence>
<gene>
    <name evidence="2" type="ORF">RF007C_12350</name>
</gene>
<dbReference type="Proteomes" id="UP000019365">
    <property type="component" value="Unassembled WGS sequence"/>
</dbReference>
<feature type="transmembrane region" description="Helical" evidence="1">
    <location>
        <begin position="98"/>
        <end position="121"/>
    </location>
</feature>
<sequence length="148" mass="17060">MVKEFFISLLHYFVDITTAVLIAAAVYLTFSGQQIDSTILWQILLSGFITALPTAICLCIDPQSPKHSLMLWGTHFLLIFLITVVLLKMFGWCRITPLSVFLTFIAVIFIYFFTCFVHYLVDRKHTAVMNQQLKKRYEKKNSAAQTEK</sequence>
<dbReference type="PATRIC" id="fig|1341157.4.peg.1061"/>
<accession>W7UKT9</accession>
<evidence type="ECO:0000313" key="2">
    <source>
        <dbReference type="EMBL" id="EWM54393.1"/>
    </source>
</evidence>
<dbReference type="Pfam" id="PF11457">
    <property type="entry name" value="DUF3021"/>
    <property type="match status" value="1"/>
</dbReference>
<proteinExistence type="predicted"/>
<dbReference type="OrthoDB" id="1821110at2"/>
<feature type="transmembrane region" description="Helical" evidence="1">
    <location>
        <begin position="12"/>
        <end position="33"/>
    </location>
</feature>
<dbReference type="EMBL" id="ATAX01000016">
    <property type="protein sequence ID" value="EWM54393.1"/>
    <property type="molecule type" value="Genomic_DNA"/>
</dbReference>